<evidence type="ECO:0000313" key="3">
    <source>
        <dbReference type="Proteomes" id="UP000251835"/>
    </source>
</evidence>
<dbReference type="Pfam" id="PF13673">
    <property type="entry name" value="Acetyltransf_10"/>
    <property type="match status" value="1"/>
</dbReference>
<dbReference type="EMBL" id="QENZ01000005">
    <property type="protein sequence ID" value="PVX50012.1"/>
    <property type="molecule type" value="Genomic_DNA"/>
</dbReference>
<gene>
    <name evidence="2" type="ORF">C7377_1658</name>
</gene>
<dbReference type="InterPro" id="IPR016181">
    <property type="entry name" value="Acyl_CoA_acyltransferase"/>
</dbReference>
<name>A0A7L4UN93_BALHA</name>
<evidence type="ECO:0000259" key="1">
    <source>
        <dbReference type="PROSITE" id="PS51186"/>
    </source>
</evidence>
<accession>A0A7L4UN93</accession>
<evidence type="ECO:0000313" key="2">
    <source>
        <dbReference type="EMBL" id="PVX50012.1"/>
    </source>
</evidence>
<dbReference type="Gene3D" id="3.40.630.30">
    <property type="match status" value="1"/>
</dbReference>
<dbReference type="Proteomes" id="UP000251835">
    <property type="component" value="Unassembled WGS sequence"/>
</dbReference>
<dbReference type="RefSeq" id="WP_116496874.1">
    <property type="nucleotide sequence ID" value="NZ_QENZ01000005.1"/>
</dbReference>
<dbReference type="GO" id="GO:0016747">
    <property type="term" value="F:acyltransferase activity, transferring groups other than amino-acyl groups"/>
    <property type="evidence" value="ECO:0007669"/>
    <property type="project" value="InterPro"/>
</dbReference>
<dbReference type="InterPro" id="IPR000182">
    <property type="entry name" value="GNAT_dom"/>
</dbReference>
<feature type="domain" description="N-acetyltransferase" evidence="1">
    <location>
        <begin position="3"/>
        <end position="147"/>
    </location>
</feature>
<keyword evidence="3" id="KW-1185">Reference proteome</keyword>
<comment type="caution">
    <text evidence="2">The sequence shown here is derived from an EMBL/GenBank/DDBJ whole genome shotgun (WGS) entry which is preliminary data.</text>
</comment>
<dbReference type="OrthoDB" id="9796171at2"/>
<reference evidence="2 3" key="1">
    <citation type="submission" date="2018-05" db="EMBL/GenBank/DDBJ databases">
        <title>Genomic Encyclopedia of Type Strains, Phase IV (KMG-IV): sequencing the most valuable type-strain genomes for metagenomic binning, comparative biology and taxonomic classification.</title>
        <authorList>
            <person name="Goeker M."/>
        </authorList>
    </citation>
    <scope>NUCLEOTIDE SEQUENCE [LARGE SCALE GENOMIC DNA]</scope>
    <source>
        <strain evidence="2 3">DSM 28579</strain>
    </source>
</reference>
<dbReference type="PROSITE" id="PS51186">
    <property type="entry name" value="GNAT"/>
    <property type="match status" value="1"/>
</dbReference>
<dbReference type="SUPFAM" id="SSF55729">
    <property type="entry name" value="Acyl-CoA N-acyltransferases (Nat)"/>
    <property type="match status" value="1"/>
</dbReference>
<dbReference type="AlphaFoldDB" id="A0A7L4UN93"/>
<proteinExistence type="predicted"/>
<protein>
    <submittedName>
        <fullName evidence="2">ElaA protein</fullName>
    </submittedName>
</protein>
<organism evidence="2 3">
    <name type="scientific">Balneicella halophila</name>
    <dbReference type="NCBI Taxonomy" id="1537566"/>
    <lineage>
        <taxon>Bacteria</taxon>
        <taxon>Pseudomonadati</taxon>
        <taxon>Bacteroidota</taxon>
        <taxon>Bacteroidia</taxon>
        <taxon>Bacteroidales</taxon>
        <taxon>Balneicellaceae</taxon>
        <taxon>Balneicella</taxon>
    </lineage>
</organism>
<sequence>MKIAIKSFDELSRDELYAILKLRSEVFVVEQQCVYQDIDGKDQMALHVIGKDAGKIIAYSRVFAPGEYFEIASIGRVVVSIAQRNQKYGYEIVKASINAIQNHFHTSDICISAQCYLEKFYADLGFQATGNKYLEDGIPHMTMLYKK</sequence>